<dbReference type="SUPFAM" id="SSF47384">
    <property type="entry name" value="Homodimeric domain of signal transducing histidine kinase"/>
    <property type="match status" value="1"/>
</dbReference>
<dbReference type="GO" id="GO:0016036">
    <property type="term" value="P:cellular response to phosphate starvation"/>
    <property type="evidence" value="ECO:0007669"/>
    <property type="project" value="TreeGrafter"/>
</dbReference>
<dbReference type="Pfam" id="PF00512">
    <property type="entry name" value="HisKA"/>
    <property type="match status" value="1"/>
</dbReference>
<sequence>MIFRVSPPRGPSLEELEAAQLRLRNSLFLINLVIIVVAGLGGYWLAGRTLQPIQQMVDEQNQFISNASHELRTPLATLQAEMEANLLQKKISDKEARELIKSNLEELDTLQNLANKLLRLTQLHSPFQKEQFEKVSLDLLLARSQRNLWGLARKKQIDIFLPSTQLFVWGDELALQQLFTILFDNALKYSANKKEVIVLAKQQHNQVLVEVRDQGLGMSQLDQQHIFERFYRGDKARSGSEGFGLGLSIAQQIVSQHRGKLAVKSVLGKGSSFFVTLPLASKKEGKEFS</sequence>
<proteinExistence type="predicted"/>
<dbReference type="AlphaFoldDB" id="A0A645BPW3"/>
<dbReference type="InterPro" id="IPR036097">
    <property type="entry name" value="HisK_dim/P_sf"/>
</dbReference>
<dbReference type="InterPro" id="IPR005467">
    <property type="entry name" value="His_kinase_dom"/>
</dbReference>
<evidence type="ECO:0000256" key="3">
    <source>
        <dbReference type="ARBA" id="ARBA00022553"/>
    </source>
</evidence>
<gene>
    <name evidence="9" type="primary">sasA_281</name>
    <name evidence="9" type="ORF">SDC9_112158</name>
</gene>
<keyword evidence="7" id="KW-0812">Transmembrane</keyword>
<keyword evidence="7" id="KW-1133">Transmembrane helix</keyword>
<dbReference type="PANTHER" id="PTHR45453">
    <property type="entry name" value="PHOSPHATE REGULON SENSOR PROTEIN PHOR"/>
    <property type="match status" value="1"/>
</dbReference>
<dbReference type="InterPro" id="IPR003661">
    <property type="entry name" value="HisK_dim/P_dom"/>
</dbReference>
<dbReference type="PROSITE" id="PS50109">
    <property type="entry name" value="HIS_KIN"/>
    <property type="match status" value="1"/>
</dbReference>
<reference evidence="9" key="1">
    <citation type="submission" date="2019-08" db="EMBL/GenBank/DDBJ databases">
        <authorList>
            <person name="Kucharzyk K."/>
            <person name="Murdoch R.W."/>
            <person name="Higgins S."/>
            <person name="Loffler F."/>
        </authorList>
    </citation>
    <scope>NUCLEOTIDE SEQUENCE</scope>
</reference>
<dbReference type="PRINTS" id="PR00344">
    <property type="entry name" value="BCTRLSENSOR"/>
</dbReference>
<comment type="caution">
    <text evidence="9">The sequence shown here is derived from an EMBL/GenBank/DDBJ whole genome shotgun (WGS) entry which is preliminary data.</text>
</comment>
<evidence type="ECO:0000256" key="4">
    <source>
        <dbReference type="ARBA" id="ARBA00022679"/>
    </source>
</evidence>
<comment type="catalytic activity">
    <reaction evidence="1">
        <text>ATP + protein L-histidine = ADP + protein N-phospho-L-histidine.</text>
        <dbReference type="EC" id="2.7.13.3"/>
    </reaction>
</comment>
<evidence type="ECO:0000256" key="2">
    <source>
        <dbReference type="ARBA" id="ARBA00012438"/>
    </source>
</evidence>
<evidence type="ECO:0000256" key="6">
    <source>
        <dbReference type="ARBA" id="ARBA00023012"/>
    </source>
</evidence>
<dbReference type="PANTHER" id="PTHR45453:SF1">
    <property type="entry name" value="PHOSPHATE REGULON SENSOR PROTEIN PHOR"/>
    <property type="match status" value="1"/>
</dbReference>
<dbReference type="EMBL" id="VSSQ01020422">
    <property type="protein sequence ID" value="MPM65263.1"/>
    <property type="molecule type" value="Genomic_DNA"/>
</dbReference>
<dbReference type="CDD" id="cd00075">
    <property type="entry name" value="HATPase"/>
    <property type="match status" value="1"/>
</dbReference>
<dbReference type="FunFam" id="3.30.565.10:FF:000006">
    <property type="entry name" value="Sensor histidine kinase WalK"/>
    <property type="match status" value="1"/>
</dbReference>
<dbReference type="InterPro" id="IPR050351">
    <property type="entry name" value="BphY/WalK/GraS-like"/>
</dbReference>
<dbReference type="SUPFAM" id="SSF55874">
    <property type="entry name" value="ATPase domain of HSP90 chaperone/DNA topoisomerase II/histidine kinase"/>
    <property type="match status" value="1"/>
</dbReference>
<organism evidence="9">
    <name type="scientific">bioreactor metagenome</name>
    <dbReference type="NCBI Taxonomy" id="1076179"/>
    <lineage>
        <taxon>unclassified sequences</taxon>
        <taxon>metagenomes</taxon>
        <taxon>ecological metagenomes</taxon>
    </lineage>
</organism>
<feature type="transmembrane region" description="Helical" evidence="7">
    <location>
        <begin position="27"/>
        <end position="46"/>
    </location>
</feature>
<dbReference type="GO" id="GO:0000155">
    <property type="term" value="F:phosphorelay sensor kinase activity"/>
    <property type="evidence" value="ECO:0007669"/>
    <property type="project" value="InterPro"/>
</dbReference>
<dbReference type="Gene3D" id="3.30.565.10">
    <property type="entry name" value="Histidine kinase-like ATPase, C-terminal domain"/>
    <property type="match status" value="1"/>
</dbReference>
<keyword evidence="3" id="KW-0597">Phosphoprotein</keyword>
<accession>A0A645BPW3</accession>
<keyword evidence="5 9" id="KW-0418">Kinase</keyword>
<feature type="domain" description="Histidine kinase" evidence="8">
    <location>
        <begin position="66"/>
        <end position="281"/>
    </location>
</feature>
<dbReference type="InterPro" id="IPR003594">
    <property type="entry name" value="HATPase_dom"/>
</dbReference>
<evidence type="ECO:0000259" key="8">
    <source>
        <dbReference type="PROSITE" id="PS50109"/>
    </source>
</evidence>
<keyword evidence="7" id="KW-0472">Membrane</keyword>
<dbReference type="GO" id="GO:0005886">
    <property type="term" value="C:plasma membrane"/>
    <property type="evidence" value="ECO:0007669"/>
    <property type="project" value="TreeGrafter"/>
</dbReference>
<dbReference type="CDD" id="cd00082">
    <property type="entry name" value="HisKA"/>
    <property type="match status" value="1"/>
</dbReference>
<dbReference type="InterPro" id="IPR004358">
    <property type="entry name" value="Sig_transdc_His_kin-like_C"/>
</dbReference>
<dbReference type="Pfam" id="PF02518">
    <property type="entry name" value="HATPase_c"/>
    <property type="match status" value="1"/>
</dbReference>
<evidence type="ECO:0000313" key="9">
    <source>
        <dbReference type="EMBL" id="MPM65263.1"/>
    </source>
</evidence>
<evidence type="ECO:0000256" key="5">
    <source>
        <dbReference type="ARBA" id="ARBA00022777"/>
    </source>
</evidence>
<evidence type="ECO:0000256" key="1">
    <source>
        <dbReference type="ARBA" id="ARBA00000085"/>
    </source>
</evidence>
<dbReference type="GO" id="GO:0004721">
    <property type="term" value="F:phosphoprotein phosphatase activity"/>
    <property type="evidence" value="ECO:0007669"/>
    <property type="project" value="TreeGrafter"/>
</dbReference>
<name>A0A645BPW3_9ZZZZ</name>
<dbReference type="EC" id="2.7.13.3" evidence="2"/>
<protein>
    <recommendedName>
        <fullName evidence="2">histidine kinase</fullName>
        <ecNumber evidence="2">2.7.13.3</ecNumber>
    </recommendedName>
</protein>
<dbReference type="SMART" id="SM00387">
    <property type="entry name" value="HATPase_c"/>
    <property type="match status" value="1"/>
</dbReference>
<dbReference type="Gene3D" id="1.10.287.130">
    <property type="match status" value="1"/>
</dbReference>
<keyword evidence="6" id="KW-0902">Two-component regulatory system</keyword>
<evidence type="ECO:0000256" key="7">
    <source>
        <dbReference type="SAM" id="Phobius"/>
    </source>
</evidence>
<dbReference type="InterPro" id="IPR036890">
    <property type="entry name" value="HATPase_C_sf"/>
</dbReference>
<dbReference type="SMART" id="SM00388">
    <property type="entry name" value="HisKA"/>
    <property type="match status" value="1"/>
</dbReference>
<keyword evidence="4 9" id="KW-0808">Transferase</keyword>